<feature type="region of interest" description="Disordered" evidence="1">
    <location>
        <begin position="263"/>
        <end position="305"/>
    </location>
</feature>
<dbReference type="Proteomes" id="UP000799770">
    <property type="component" value="Unassembled WGS sequence"/>
</dbReference>
<protein>
    <submittedName>
        <fullName evidence="2">Uncharacterized protein</fullName>
    </submittedName>
</protein>
<evidence type="ECO:0000256" key="1">
    <source>
        <dbReference type="SAM" id="MobiDB-lite"/>
    </source>
</evidence>
<sequence>MSPPKMAPSTGLQRIVPDLAYLLQVANGTREYSAAKVIDGAHGLQYSFAQRADDALAAGRIKAAPSESDAAIIVKLVEAHVPLLDDHIAKFKIILGPDPAYETTLFNLTTAIVFNPLQPRRTVTKRGPDTIKEQAKRRAEAIYNYSPAAVRKLQTTALHSVVGAPHLMLLRSATVLLLAATYIGRLSSDSYLERLGRDLDKVGKRHLLDEISQAMQWTWRWWWVQLNKKEKTGSGVAELAELVYWFRAALEDDWDWEEKEIEAEESLKGSSTTTSDEESCQRKSRQGRSCTSSWHRNSTLSIDHL</sequence>
<evidence type="ECO:0000313" key="3">
    <source>
        <dbReference type="Proteomes" id="UP000799770"/>
    </source>
</evidence>
<dbReference type="AlphaFoldDB" id="A0A6A5Z1D7"/>
<feature type="compositionally biased region" description="Polar residues" evidence="1">
    <location>
        <begin position="287"/>
        <end position="305"/>
    </location>
</feature>
<keyword evidence="3" id="KW-1185">Reference proteome</keyword>
<accession>A0A6A5Z1D7</accession>
<gene>
    <name evidence="2" type="ORF">BDV96DRAFT_648172</name>
</gene>
<dbReference type="EMBL" id="ML977328">
    <property type="protein sequence ID" value="KAF2113200.1"/>
    <property type="molecule type" value="Genomic_DNA"/>
</dbReference>
<proteinExistence type="predicted"/>
<name>A0A6A5Z1D7_9PLEO</name>
<reference evidence="2" key="1">
    <citation type="journal article" date="2020" name="Stud. Mycol.">
        <title>101 Dothideomycetes genomes: a test case for predicting lifestyles and emergence of pathogens.</title>
        <authorList>
            <person name="Haridas S."/>
            <person name="Albert R."/>
            <person name="Binder M."/>
            <person name="Bloem J."/>
            <person name="Labutti K."/>
            <person name="Salamov A."/>
            <person name="Andreopoulos B."/>
            <person name="Baker S."/>
            <person name="Barry K."/>
            <person name="Bills G."/>
            <person name="Bluhm B."/>
            <person name="Cannon C."/>
            <person name="Castanera R."/>
            <person name="Culley D."/>
            <person name="Daum C."/>
            <person name="Ezra D."/>
            <person name="Gonzalez J."/>
            <person name="Henrissat B."/>
            <person name="Kuo A."/>
            <person name="Liang C."/>
            <person name="Lipzen A."/>
            <person name="Lutzoni F."/>
            <person name="Magnuson J."/>
            <person name="Mondo S."/>
            <person name="Nolan M."/>
            <person name="Ohm R."/>
            <person name="Pangilinan J."/>
            <person name="Park H.-J."/>
            <person name="Ramirez L."/>
            <person name="Alfaro M."/>
            <person name="Sun H."/>
            <person name="Tritt A."/>
            <person name="Yoshinaga Y."/>
            <person name="Zwiers L.-H."/>
            <person name="Turgeon B."/>
            <person name="Goodwin S."/>
            <person name="Spatafora J."/>
            <person name="Crous P."/>
            <person name="Grigoriev I."/>
        </authorList>
    </citation>
    <scope>NUCLEOTIDE SEQUENCE</scope>
    <source>
        <strain evidence="2">CBS 627.86</strain>
    </source>
</reference>
<organism evidence="2 3">
    <name type="scientific">Lophiotrema nucula</name>
    <dbReference type="NCBI Taxonomy" id="690887"/>
    <lineage>
        <taxon>Eukaryota</taxon>
        <taxon>Fungi</taxon>
        <taxon>Dikarya</taxon>
        <taxon>Ascomycota</taxon>
        <taxon>Pezizomycotina</taxon>
        <taxon>Dothideomycetes</taxon>
        <taxon>Pleosporomycetidae</taxon>
        <taxon>Pleosporales</taxon>
        <taxon>Lophiotremataceae</taxon>
        <taxon>Lophiotrema</taxon>
    </lineage>
</organism>
<evidence type="ECO:0000313" key="2">
    <source>
        <dbReference type="EMBL" id="KAF2113200.1"/>
    </source>
</evidence>